<feature type="transmembrane region" description="Helical" evidence="7">
    <location>
        <begin position="167"/>
        <end position="188"/>
    </location>
</feature>
<dbReference type="GO" id="GO:0006874">
    <property type="term" value="P:intracellular calcium ion homeostasis"/>
    <property type="evidence" value="ECO:0007669"/>
    <property type="project" value="TreeGrafter"/>
</dbReference>
<dbReference type="EMBL" id="SGPJ01000232">
    <property type="protein sequence ID" value="THG96473.1"/>
    <property type="molecule type" value="Genomic_DNA"/>
</dbReference>
<feature type="transmembrane region" description="Helical" evidence="7">
    <location>
        <begin position="407"/>
        <end position="431"/>
    </location>
</feature>
<feature type="transmembrane region" description="Helical" evidence="7">
    <location>
        <begin position="200"/>
        <end position="222"/>
    </location>
</feature>
<dbReference type="PANTHER" id="PTHR31503">
    <property type="entry name" value="VACUOLAR CALCIUM ION TRANSPORTER"/>
    <property type="match status" value="1"/>
</dbReference>
<feature type="transmembrane region" description="Helical" evidence="7">
    <location>
        <begin position="130"/>
        <end position="155"/>
    </location>
</feature>
<dbReference type="GO" id="GO:0012505">
    <property type="term" value="C:endomembrane system"/>
    <property type="evidence" value="ECO:0007669"/>
    <property type="project" value="UniProtKB-SubCell"/>
</dbReference>
<dbReference type="PANTHER" id="PTHR31503:SF20">
    <property type="entry name" value="CA(2+)_H(+) EXCHANGER, PUTATIVE (EUROFUNG)-RELATED"/>
    <property type="match status" value="1"/>
</dbReference>
<dbReference type="InterPro" id="IPR004713">
    <property type="entry name" value="CaH_exchang"/>
</dbReference>
<evidence type="ECO:0000256" key="1">
    <source>
        <dbReference type="ARBA" id="ARBA00004127"/>
    </source>
</evidence>
<comment type="subcellular location">
    <subcellularLocation>
        <location evidence="1">Endomembrane system</location>
        <topology evidence="1">Multi-pass membrane protein</topology>
    </subcellularLocation>
</comment>
<evidence type="ECO:0000256" key="2">
    <source>
        <dbReference type="ARBA" id="ARBA00022448"/>
    </source>
</evidence>
<feature type="domain" description="Sodium/calcium exchanger membrane region" evidence="8">
    <location>
        <begin position="309"/>
        <end position="455"/>
    </location>
</feature>
<keyword evidence="3 7" id="KW-0812">Transmembrane</keyword>
<evidence type="ECO:0000256" key="4">
    <source>
        <dbReference type="ARBA" id="ARBA00022989"/>
    </source>
</evidence>
<comment type="caution">
    <text evidence="9">The sequence shown here is derived from an EMBL/GenBank/DDBJ whole genome shotgun (WGS) entry which is preliminary data.</text>
</comment>
<keyword evidence="2" id="KW-0813">Transport</keyword>
<evidence type="ECO:0000256" key="6">
    <source>
        <dbReference type="ARBA" id="ARBA00023136"/>
    </source>
</evidence>
<evidence type="ECO:0000313" key="10">
    <source>
        <dbReference type="Proteomes" id="UP000309038"/>
    </source>
</evidence>
<proteinExistence type="predicted"/>
<organism evidence="9 10">
    <name type="scientific">Hermanssonia centrifuga</name>
    <dbReference type="NCBI Taxonomy" id="98765"/>
    <lineage>
        <taxon>Eukaryota</taxon>
        <taxon>Fungi</taxon>
        <taxon>Dikarya</taxon>
        <taxon>Basidiomycota</taxon>
        <taxon>Agaricomycotina</taxon>
        <taxon>Agaricomycetes</taxon>
        <taxon>Polyporales</taxon>
        <taxon>Meruliaceae</taxon>
        <taxon>Hermanssonia</taxon>
    </lineage>
</organism>
<feature type="transmembrane region" description="Helical" evidence="7">
    <location>
        <begin position="70"/>
        <end position="90"/>
    </location>
</feature>
<evidence type="ECO:0000256" key="3">
    <source>
        <dbReference type="ARBA" id="ARBA00022692"/>
    </source>
</evidence>
<dbReference type="GO" id="GO:0015369">
    <property type="term" value="F:calcium:proton antiporter activity"/>
    <property type="evidence" value="ECO:0007669"/>
    <property type="project" value="TreeGrafter"/>
</dbReference>
<feature type="transmembrane region" description="Helical" evidence="7">
    <location>
        <begin position="102"/>
        <end position="124"/>
    </location>
</feature>
<dbReference type="Pfam" id="PF01699">
    <property type="entry name" value="Na_Ca_ex"/>
    <property type="match status" value="2"/>
</dbReference>
<feature type="transmembrane region" description="Helical" evidence="7">
    <location>
        <begin position="37"/>
        <end position="58"/>
    </location>
</feature>
<keyword evidence="4 7" id="KW-1133">Transmembrane helix</keyword>
<dbReference type="AlphaFoldDB" id="A0A4S4KEJ7"/>
<gene>
    <name evidence="9" type="ORF">EW026_g5360</name>
</gene>
<dbReference type="GO" id="GO:0000329">
    <property type="term" value="C:fungal-type vacuole membrane"/>
    <property type="evidence" value="ECO:0007669"/>
    <property type="project" value="TreeGrafter"/>
</dbReference>
<reference evidence="9 10" key="1">
    <citation type="submission" date="2019-02" db="EMBL/GenBank/DDBJ databases">
        <title>Genome sequencing of the rare red list fungi Phlebia centrifuga.</title>
        <authorList>
            <person name="Buettner E."/>
            <person name="Kellner H."/>
        </authorList>
    </citation>
    <scope>NUCLEOTIDE SEQUENCE [LARGE SCALE GENOMIC DNA]</scope>
    <source>
        <strain evidence="9 10">DSM 108282</strain>
    </source>
</reference>
<dbReference type="InterPro" id="IPR004837">
    <property type="entry name" value="NaCa_Exmemb"/>
</dbReference>
<keyword evidence="5" id="KW-0406">Ion transport</keyword>
<protein>
    <recommendedName>
        <fullName evidence="8">Sodium/calcium exchanger membrane region domain-containing protein</fullName>
    </recommendedName>
</protein>
<evidence type="ECO:0000313" key="9">
    <source>
        <dbReference type="EMBL" id="THG96473.1"/>
    </source>
</evidence>
<evidence type="ECO:0000256" key="7">
    <source>
        <dbReference type="SAM" id="Phobius"/>
    </source>
</evidence>
<evidence type="ECO:0000256" key="5">
    <source>
        <dbReference type="ARBA" id="ARBA00023065"/>
    </source>
</evidence>
<feature type="transmembrane region" description="Helical" evidence="7">
    <location>
        <begin position="301"/>
        <end position="321"/>
    </location>
</feature>
<dbReference type="Proteomes" id="UP000309038">
    <property type="component" value="Unassembled WGS sequence"/>
</dbReference>
<keyword evidence="6 7" id="KW-0472">Membrane</keyword>
<sequence>MATVSSCEIAEIGMAQGQNTTMSQRWFDLNWKQFKAVVYHSQLNSFLVFIPVSWLLHFTSQADGTNAQDANIFIFSLLSIISLTKLLNFAVSELSIRVGRRLASLLNAISHNIVGLTVATISLINCDVEVVQSTFTGLMLSHLLLVLGMSFVVGGMRCSRNKGSIQLNMLLSSTFAGLAFFFRILYFIASTVIGVDVSEVGQAILALSRWIAFALLIIYMILLSLRGVSLRSIYQRAEKYISAHTEGIHTSNGSATSSSPTHCGREYEHDDDDFSAGMAKDDAEAEAGRCTRNRLTSEKKAHTLSLLVALLFVALFIGLLVRTTQFLMESIDGVTKTTKFSRRFISLILLPIVGRFAEITDCCKAGMDVAEDSDRSRTDDAFESCAQIGWFITPLIIILGRMTGKPLTLLFDTLEVVVLLLSVSIVAHVMTQNNSRLLKGTILLGLYATVAMLFFYYPGERYFCNTIDLNFSQLKILQAAPHPNRVVKDKIIFRFTQ</sequence>
<evidence type="ECO:0000259" key="8">
    <source>
        <dbReference type="Pfam" id="PF01699"/>
    </source>
</evidence>
<keyword evidence="10" id="KW-1185">Reference proteome</keyword>
<name>A0A4S4KEJ7_9APHY</name>
<feature type="transmembrane region" description="Helical" evidence="7">
    <location>
        <begin position="437"/>
        <end position="457"/>
    </location>
</feature>
<feature type="domain" description="Sodium/calcium exchanger membrane region" evidence="8">
    <location>
        <begin position="72"/>
        <end position="225"/>
    </location>
</feature>
<accession>A0A4S4KEJ7</accession>